<dbReference type="InterPro" id="IPR006311">
    <property type="entry name" value="TAT_signal"/>
</dbReference>
<gene>
    <name evidence="3" type="ORF">MHL29_01560</name>
</gene>
<evidence type="ECO:0000256" key="1">
    <source>
        <dbReference type="SAM" id="SignalP"/>
    </source>
</evidence>
<protein>
    <recommendedName>
        <fullName evidence="2">AMIN-like domain-containing protein</fullName>
    </recommendedName>
</protein>
<evidence type="ECO:0000259" key="2">
    <source>
        <dbReference type="Pfam" id="PF24837"/>
    </source>
</evidence>
<dbReference type="PROSITE" id="PS51318">
    <property type="entry name" value="TAT"/>
    <property type="match status" value="1"/>
</dbReference>
<feature type="signal peptide" evidence="1">
    <location>
        <begin position="1"/>
        <end position="16"/>
    </location>
</feature>
<organism evidence="3 4">
    <name type="scientific">Arsenicicoccus bolidensis</name>
    <dbReference type="NCBI Taxonomy" id="229480"/>
    <lineage>
        <taxon>Bacteria</taxon>
        <taxon>Bacillati</taxon>
        <taxon>Actinomycetota</taxon>
        <taxon>Actinomycetes</taxon>
        <taxon>Micrococcales</taxon>
        <taxon>Intrasporangiaceae</taxon>
        <taxon>Arsenicicoccus</taxon>
    </lineage>
</organism>
<name>A0ABS9PY70_9MICO</name>
<evidence type="ECO:0000313" key="4">
    <source>
        <dbReference type="Proteomes" id="UP001521931"/>
    </source>
</evidence>
<proteinExistence type="predicted"/>
<feature type="chain" id="PRO_5045212524" description="AMIN-like domain-containing protein" evidence="1">
    <location>
        <begin position="17"/>
        <end position="169"/>
    </location>
</feature>
<dbReference type="Proteomes" id="UP001521931">
    <property type="component" value="Unassembled WGS sequence"/>
</dbReference>
<feature type="domain" description="AMIN-like" evidence="2">
    <location>
        <begin position="56"/>
        <end position="90"/>
    </location>
</feature>
<dbReference type="RefSeq" id="WP_239261656.1">
    <property type="nucleotide sequence ID" value="NZ_JAKRCV010000003.1"/>
</dbReference>
<dbReference type="InterPro" id="IPR056303">
    <property type="entry name" value="AMIN-like"/>
</dbReference>
<reference evidence="3 4" key="1">
    <citation type="submission" date="2022-02" db="EMBL/GenBank/DDBJ databases">
        <title>Uncovering new skin microbiome diversity through culturing and metagenomics.</title>
        <authorList>
            <person name="Conlan S."/>
            <person name="Deming C."/>
            <person name="Nisc Comparative Sequencing Program N."/>
            <person name="Segre J.A."/>
        </authorList>
    </citation>
    <scope>NUCLEOTIDE SEQUENCE [LARGE SCALE GENOMIC DNA]</scope>
    <source>
        <strain evidence="3 4">ACRQZ</strain>
    </source>
</reference>
<accession>A0ABS9PY70</accession>
<keyword evidence="4" id="KW-1185">Reference proteome</keyword>
<keyword evidence="1" id="KW-0732">Signal</keyword>
<dbReference type="EMBL" id="JAKRCV010000003">
    <property type="protein sequence ID" value="MCG7320582.1"/>
    <property type="molecule type" value="Genomic_DNA"/>
</dbReference>
<feature type="domain" description="AMIN-like" evidence="2">
    <location>
        <begin position="113"/>
        <end position="167"/>
    </location>
</feature>
<dbReference type="Pfam" id="PF24837">
    <property type="entry name" value="AMIN-like"/>
    <property type="match status" value="2"/>
</dbReference>
<sequence>MSALTRRLAAATTALAAVGAVSVTTLPAADAATSCRVRWGSQNKAINLSSPVTGTPVADLRTGHHACYDRVVFELKGRTGATVAGYVGTARSPQVIAVGSRTNLVPVGVKPGQALPTRFSTVRGVVYAGKVDGLDAVGIVTRARLPYRVFVVKGPGANNRVVVDVAHRW</sequence>
<comment type="caution">
    <text evidence="3">The sequence shown here is derived from an EMBL/GenBank/DDBJ whole genome shotgun (WGS) entry which is preliminary data.</text>
</comment>
<evidence type="ECO:0000313" key="3">
    <source>
        <dbReference type="EMBL" id="MCG7320582.1"/>
    </source>
</evidence>